<protein>
    <submittedName>
        <fullName evidence="3">Meiosis 1 arrest protein-like</fullName>
    </submittedName>
</protein>
<name>A0ABM1ED47_PRICU</name>
<evidence type="ECO:0000313" key="3">
    <source>
        <dbReference type="RefSeq" id="XP_014670118.1"/>
    </source>
</evidence>
<feature type="compositionally biased region" description="Basic and acidic residues" evidence="1">
    <location>
        <begin position="534"/>
        <end position="546"/>
    </location>
</feature>
<accession>A0ABM1ED47</accession>
<evidence type="ECO:0000256" key="1">
    <source>
        <dbReference type="SAM" id="MobiDB-lite"/>
    </source>
</evidence>
<organism evidence="2 3">
    <name type="scientific">Priapulus caudatus</name>
    <name type="common">Priapulid worm</name>
    <dbReference type="NCBI Taxonomy" id="37621"/>
    <lineage>
        <taxon>Eukaryota</taxon>
        <taxon>Metazoa</taxon>
        <taxon>Ecdysozoa</taxon>
        <taxon>Scalidophora</taxon>
        <taxon>Priapulida</taxon>
        <taxon>Priapulimorpha</taxon>
        <taxon>Priapulimorphida</taxon>
        <taxon>Priapulidae</taxon>
        <taxon>Priapulus</taxon>
    </lineage>
</organism>
<dbReference type="PANTHER" id="PTHR28642">
    <property type="entry name" value="MEIOSIS 1 ARREST PROTEIN"/>
    <property type="match status" value="1"/>
</dbReference>
<dbReference type="RefSeq" id="XP_014670118.1">
    <property type="nucleotide sequence ID" value="XM_014814632.1"/>
</dbReference>
<sequence>MALPFLPAADILPALQQLEQRAASPQLQQLVRYASLERVIALCICDSSGSLGFDLNFSTGTAHIVLVDFGIDLDADTCYNIQQALEHLFSIVCTLPGPCRVPFFGLLATTDSYPEVVFPLQHIKGASSFTRLHAALVELCNMQHGEWLRLGAAGDASRGTDVLLQSLHEAISQFKRQSQNLLQTAGSWSQLEITVFTSKQGLSLVKPLEKFIKDLNLDNLKKMQVVSLLSDRDDTRLLSTEAAGIESCSQTSEVSDSSGDSGATAGTLELLQVESDLLSLENFFKMWLMDSGTDREHLHITLPEVSTAQDRMWPLVLKCDMQERILDPSLIPFASCYKLHQETPLRSLPSSCSARPSAPYLPVRTLRALSLIKQDGLCESVLYGLPLIVKATSCWKMDWDDLEDNQQTFNAFCCLLKEKKLALLACLTPETEATSNIVAPSGHFVLLPSPGPTLLLKSVAVRELLLPTEVCAGQVEPPTDVQQTVAESIDKLHQFDIYNPLLVQSRLYGSLSASLVKSNLPSTAAQSPFPVSKESQHQPTREERRGTTLKRRGTATSFG</sequence>
<proteinExistence type="predicted"/>
<dbReference type="PANTHER" id="PTHR28642:SF1">
    <property type="entry name" value="MEIOSIS 1 ARREST PROTEIN"/>
    <property type="match status" value="1"/>
</dbReference>
<gene>
    <name evidence="3" type="primary">LOC106811099</name>
</gene>
<evidence type="ECO:0000313" key="2">
    <source>
        <dbReference type="Proteomes" id="UP000695022"/>
    </source>
</evidence>
<dbReference type="GeneID" id="106811099"/>
<feature type="region of interest" description="Disordered" evidence="1">
    <location>
        <begin position="522"/>
        <end position="559"/>
    </location>
</feature>
<reference evidence="3" key="1">
    <citation type="submission" date="2025-08" db="UniProtKB">
        <authorList>
            <consortium name="RefSeq"/>
        </authorList>
    </citation>
    <scope>IDENTIFICATION</scope>
</reference>
<dbReference type="InterPro" id="IPR033587">
    <property type="entry name" value="M1AP"/>
</dbReference>
<keyword evidence="2" id="KW-1185">Reference proteome</keyword>
<dbReference type="Proteomes" id="UP000695022">
    <property type="component" value="Unplaced"/>
</dbReference>